<dbReference type="AlphaFoldDB" id="A0A1T4L5Z9"/>
<evidence type="ECO:0000313" key="3">
    <source>
        <dbReference type="Proteomes" id="UP000243297"/>
    </source>
</evidence>
<dbReference type="InterPro" id="IPR004360">
    <property type="entry name" value="Glyas_Fos-R_dOase_dom"/>
</dbReference>
<dbReference type="STRING" id="118967.SAMN02745191_0753"/>
<dbReference type="Proteomes" id="UP000243297">
    <property type="component" value="Unassembled WGS sequence"/>
</dbReference>
<proteinExistence type="predicted"/>
<dbReference type="SUPFAM" id="SSF54593">
    <property type="entry name" value="Glyoxalase/Bleomycin resistance protein/Dihydroxybiphenyl dioxygenase"/>
    <property type="match status" value="1"/>
</dbReference>
<evidence type="ECO:0000259" key="1">
    <source>
        <dbReference type="PROSITE" id="PS51819"/>
    </source>
</evidence>
<dbReference type="Gene3D" id="3.10.180.10">
    <property type="entry name" value="2,3-Dihydroxybiphenyl 1,2-Dioxygenase, domain 1"/>
    <property type="match status" value="1"/>
</dbReference>
<reference evidence="3" key="1">
    <citation type="submission" date="2017-02" db="EMBL/GenBank/DDBJ databases">
        <authorList>
            <person name="Varghese N."/>
            <person name="Submissions S."/>
        </authorList>
    </citation>
    <scope>NUCLEOTIDE SEQUENCE [LARGE SCALE GENOMIC DNA]</scope>
    <source>
        <strain evidence="3">ATCC 25662</strain>
    </source>
</reference>
<dbReference type="InterPro" id="IPR037523">
    <property type="entry name" value="VOC_core"/>
</dbReference>
<dbReference type="RefSeq" id="WP_078711189.1">
    <property type="nucleotide sequence ID" value="NZ_FUWY01000002.1"/>
</dbReference>
<feature type="domain" description="VOC" evidence="1">
    <location>
        <begin position="2"/>
        <end position="132"/>
    </location>
</feature>
<dbReference type="Pfam" id="PF00903">
    <property type="entry name" value="Glyoxalase"/>
    <property type="match status" value="1"/>
</dbReference>
<name>A0A1T4L5Z9_9FIRM</name>
<dbReference type="OrthoDB" id="9796521at2"/>
<dbReference type="EMBL" id="FUWY01000002">
    <property type="protein sequence ID" value="SJZ50159.1"/>
    <property type="molecule type" value="Genomic_DNA"/>
</dbReference>
<protein>
    <recommendedName>
        <fullName evidence="1">VOC domain-containing protein</fullName>
    </recommendedName>
</protein>
<gene>
    <name evidence="2" type="ORF">SAMN02745191_0753</name>
</gene>
<dbReference type="PROSITE" id="PS51819">
    <property type="entry name" value="VOC"/>
    <property type="match status" value="1"/>
</dbReference>
<evidence type="ECO:0000313" key="2">
    <source>
        <dbReference type="EMBL" id="SJZ50159.1"/>
    </source>
</evidence>
<dbReference type="InterPro" id="IPR029068">
    <property type="entry name" value="Glyas_Bleomycin-R_OHBP_Dase"/>
</dbReference>
<organism evidence="2 3">
    <name type="scientific">Anaerorhabdus furcosa</name>
    <dbReference type="NCBI Taxonomy" id="118967"/>
    <lineage>
        <taxon>Bacteria</taxon>
        <taxon>Bacillati</taxon>
        <taxon>Bacillota</taxon>
        <taxon>Erysipelotrichia</taxon>
        <taxon>Erysipelotrichales</taxon>
        <taxon>Erysipelotrichaceae</taxon>
        <taxon>Anaerorhabdus</taxon>
    </lineage>
</organism>
<keyword evidence="3" id="KW-1185">Reference proteome</keyword>
<sequence length="134" mass="15186">MRFQDTTIRILVRKNYGECFDFYSEKLGLYPIWGDRNGPYTSFSIAQDSAPCFAIFSGDAMGMFQGYTQPQTNAQPDTIVAVIPTDDLDGDYARLKDAGVIFLGEPQLIEDWGMRCTYFRDTEGNLFELMDSTV</sequence>
<accession>A0A1T4L5Z9</accession>